<evidence type="ECO:0000259" key="1">
    <source>
        <dbReference type="PROSITE" id="PS51485"/>
    </source>
</evidence>
<dbReference type="InterPro" id="IPR008972">
    <property type="entry name" value="Cupredoxin"/>
</dbReference>
<protein>
    <recommendedName>
        <fullName evidence="1">Phytocyanin domain-containing protein</fullName>
    </recommendedName>
</protein>
<dbReference type="InterPro" id="IPR003245">
    <property type="entry name" value="Phytocyanin_dom"/>
</dbReference>
<name>A0AAF0W3R0_DAUCS</name>
<dbReference type="AlphaFoldDB" id="A0AAF0W3R0"/>
<reference evidence="2" key="2">
    <citation type="submission" date="2022-03" db="EMBL/GenBank/DDBJ databases">
        <title>Draft title - Genomic analysis of global carrot germplasm unveils the trajectory of domestication and the origin of high carotenoid orange carrot.</title>
        <authorList>
            <person name="Iorizzo M."/>
            <person name="Ellison S."/>
            <person name="Senalik D."/>
            <person name="Macko-Podgorni A."/>
            <person name="Grzebelus D."/>
            <person name="Bostan H."/>
            <person name="Rolling W."/>
            <person name="Curaba J."/>
            <person name="Simon P."/>
        </authorList>
    </citation>
    <scope>NUCLEOTIDE SEQUENCE</scope>
    <source>
        <tissue evidence="2">Leaf</tissue>
    </source>
</reference>
<accession>A0AAF0W3R0</accession>
<evidence type="ECO:0000313" key="2">
    <source>
        <dbReference type="EMBL" id="WOG82657.1"/>
    </source>
</evidence>
<feature type="domain" description="Phytocyanin" evidence="1">
    <location>
        <begin position="36"/>
        <end position="128"/>
    </location>
</feature>
<sequence>MQIQTSSHPLCVKLLKYLNFCDRRLFDCCDIIGNAAVHNVSWNFNVKGWPSGDITFQAGDILVFNYDQELHNVVSVDEANYLACSIPDLATVYTSGHDEIVLQSGTNYFICGTMGHCVAGMLIAVTAA</sequence>
<dbReference type="PROSITE" id="PS51485">
    <property type="entry name" value="PHYTOCYANIN"/>
    <property type="match status" value="1"/>
</dbReference>
<dbReference type="GO" id="GO:0009055">
    <property type="term" value="F:electron transfer activity"/>
    <property type="evidence" value="ECO:0007669"/>
    <property type="project" value="InterPro"/>
</dbReference>
<dbReference type="Pfam" id="PF02298">
    <property type="entry name" value="Cu_bind_like"/>
    <property type="match status" value="1"/>
</dbReference>
<dbReference type="Proteomes" id="UP000077755">
    <property type="component" value="Chromosome 1"/>
</dbReference>
<dbReference type="EMBL" id="CP093343">
    <property type="protein sequence ID" value="WOG82657.1"/>
    <property type="molecule type" value="Genomic_DNA"/>
</dbReference>
<reference evidence="2" key="1">
    <citation type="journal article" date="2016" name="Nat. Genet.">
        <title>A high-quality carrot genome assembly provides new insights into carotenoid accumulation and asterid genome evolution.</title>
        <authorList>
            <person name="Iorizzo M."/>
            <person name="Ellison S."/>
            <person name="Senalik D."/>
            <person name="Zeng P."/>
            <person name="Satapoomin P."/>
            <person name="Huang J."/>
            <person name="Bowman M."/>
            <person name="Iovene M."/>
            <person name="Sanseverino W."/>
            <person name="Cavagnaro P."/>
            <person name="Yildiz M."/>
            <person name="Macko-Podgorni A."/>
            <person name="Moranska E."/>
            <person name="Grzebelus E."/>
            <person name="Grzebelus D."/>
            <person name="Ashrafi H."/>
            <person name="Zheng Z."/>
            <person name="Cheng S."/>
            <person name="Spooner D."/>
            <person name="Van Deynze A."/>
            <person name="Simon P."/>
        </authorList>
    </citation>
    <scope>NUCLEOTIDE SEQUENCE</scope>
    <source>
        <tissue evidence="2">Leaf</tissue>
    </source>
</reference>
<dbReference type="Gene3D" id="2.60.40.420">
    <property type="entry name" value="Cupredoxins - blue copper proteins"/>
    <property type="match status" value="1"/>
</dbReference>
<dbReference type="CDD" id="cd11013">
    <property type="entry name" value="Plantacyanin"/>
    <property type="match status" value="1"/>
</dbReference>
<keyword evidence="3" id="KW-1185">Reference proteome</keyword>
<dbReference type="PANTHER" id="PTHR33021">
    <property type="entry name" value="BLUE COPPER PROTEIN"/>
    <property type="match status" value="1"/>
</dbReference>
<dbReference type="InterPro" id="IPR039391">
    <property type="entry name" value="Phytocyanin-like"/>
</dbReference>
<organism evidence="2 3">
    <name type="scientific">Daucus carota subsp. sativus</name>
    <name type="common">Carrot</name>
    <dbReference type="NCBI Taxonomy" id="79200"/>
    <lineage>
        <taxon>Eukaryota</taxon>
        <taxon>Viridiplantae</taxon>
        <taxon>Streptophyta</taxon>
        <taxon>Embryophyta</taxon>
        <taxon>Tracheophyta</taxon>
        <taxon>Spermatophyta</taxon>
        <taxon>Magnoliopsida</taxon>
        <taxon>eudicotyledons</taxon>
        <taxon>Gunneridae</taxon>
        <taxon>Pentapetalae</taxon>
        <taxon>asterids</taxon>
        <taxon>campanulids</taxon>
        <taxon>Apiales</taxon>
        <taxon>Apiaceae</taxon>
        <taxon>Apioideae</taxon>
        <taxon>Scandiceae</taxon>
        <taxon>Daucinae</taxon>
        <taxon>Daucus</taxon>
        <taxon>Daucus sect. Daucus</taxon>
    </lineage>
</organism>
<proteinExistence type="predicted"/>
<dbReference type="SUPFAM" id="SSF49503">
    <property type="entry name" value="Cupredoxins"/>
    <property type="match status" value="1"/>
</dbReference>
<dbReference type="InterPro" id="IPR041844">
    <property type="entry name" value="Plantacyanin"/>
</dbReference>
<dbReference type="PANTHER" id="PTHR33021:SF193">
    <property type="entry name" value="OS06G0218600 PROTEIN"/>
    <property type="match status" value="1"/>
</dbReference>
<dbReference type="GO" id="GO:0005886">
    <property type="term" value="C:plasma membrane"/>
    <property type="evidence" value="ECO:0007669"/>
    <property type="project" value="TreeGrafter"/>
</dbReference>
<evidence type="ECO:0000313" key="3">
    <source>
        <dbReference type="Proteomes" id="UP000077755"/>
    </source>
</evidence>
<gene>
    <name evidence="2" type="ORF">DCAR_0101823</name>
</gene>